<protein>
    <submittedName>
        <fullName evidence="5">Crp/Fnr family transcriptional regulator</fullName>
    </submittedName>
</protein>
<dbReference type="Gene3D" id="1.10.10.10">
    <property type="entry name" value="Winged helix-like DNA-binding domain superfamily/Winged helix DNA-binding domain"/>
    <property type="match status" value="1"/>
</dbReference>
<dbReference type="InterPro" id="IPR018490">
    <property type="entry name" value="cNMP-bd_dom_sf"/>
</dbReference>
<dbReference type="GO" id="GO:0003677">
    <property type="term" value="F:DNA binding"/>
    <property type="evidence" value="ECO:0007669"/>
    <property type="project" value="UniProtKB-KW"/>
</dbReference>
<dbReference type="PANTHER" id="PTHR24567:SF74">
    <property type="entry name" value="HTH-TYPE TRANSCRIPTIONAL REGULATOR ARCR"/>
    <property type="match status" value="1"/>
</dbReference>
<evidence type="ECO:0000256" key="1">
    <source>
        <dbReference type="ARBA" id="ARBA00023015"/>
    </source>
</evidence>
<dbReference type="GO" id="GO:0005829">
    <property type="term" value="C:cytosol"/>
    <property type="evidence" value="ECO:0007669"/>
    <property type="project" value="TreeGrafter"/>
</dbReference>
<name>A0A916SPI9_9BURK</name>
<keyword evidence="6" id="KW-1185">Reference proteome</keyword>
<keyword evidence="3" id="KW-0804">Transcription</keyword>
<dbReference type="EMBL" id="BMIG01000015">
    <property type="protein sequence ID" value="GGB10081.1"/>
    <property type="molecule type" value="Genomic_DNA"/>
</dbReference>
<dbReference type="PANTHER" id="PTHR24567">
    <property type="entry name" value="CRP FAMILY TRANSCRIPTIONAL REGULATORY PROTEIN"/>
    <property type="match status" value="1"/>
</dbReference>
<dbReference type="SUPFAM" id="SSF46785">
    <property type="entry name" value="Winged helix' DNA-binding domain"/>
    <property type="match status" value="1"/>
</dbReference>
<keyword evidence="2" id="KW-0238">DNA-binding</keyword>
<dbReference type="PROSITE" id="PS51063">
    <property type="entry name" value="HTH_CRP_2"/>
    <property type="match status" value="1"/>
</dbReference>
<evidence type="ECO:0000259" key="4">
    <source>
        <dbReference type="PROSITE" id="PS51063"/>
    </source>
</evidence>
<dbReference type="InterPro" id="IPR012318">
    <property type="entry name" value="HTH_CRP"/>
</dbReference>
<dbReference type="InterPro" id="IPR050397">
    <property type="entry name" value="Env_Response_Regulators"/>
</dbReference>
<dbReference type="SMART" id="SM00419">
    <property type="entry name" value="HTH_CRP"/>
    <property type="match status" value="1"/>
</dbReference>
<dbReference type="Proteomes" id="UP000620596">
    <property type="component" value="Unassembled WGS sequence"/>
</dbReference>
<dbReference type="SUPFAM" id="SSF51206">
    <property type="entry name" value="cAMP-binding domain-like"/>
    <property type="match status" value="1"/>
</dbReference>
<proteinExistence type="predicted"/>
<dbReference type="InterPro" id="IPR014710">
    <property type="entry name" value="RmlC-like_jellyroll"/>
</dbReference>
<organism evidence="5 6">
    <name type="scientific">Polaromonas eurypsychrophila</name>
    <dbReference type="NCBI Taxonomy" id="1614635"/>
    <lineage>
        <taxon>Bacteria</taxon>
        <taxon>Pseudomonadati</taxon>
        <taxon>Pseudomonadota</taxon>
        <taxon>Betaproteobacteria</taxon>
        <taxon>Burkholderiales</taxon>
        <taxon>Comamonadaceae</taxon>
        <taxon>Polaromonas</taxon>
    </lineage>
</organism>
<dbReference type="GO" id="GO:0003700">
    <property type="term" value="F:DNA-binding transcription factor activity"/>
    <property type="evidence" value="ECO:0007669"/>
    <property type="project" value="TreeGrafter"/>
</dbReference>
<gene>
    <name evidence="5" type="ORF">GCM10011496_33790</name>
</gene>
<evidence type="ECO:0000313" key="5">
    <source>
        <dbReference type="EMBL" id="GGB10081.1"/>
    </source>
</evidence>
<dbReference type="AlphaFoldDB" id="A0A916SPI9"/>
<dbReference type="Pfam" id="PF13545">
    <property type="entry name" value="HTH_Crp_2"/>
    <property type="match status" value="1"/>
</dbReference>
<reference evidence="5" key="1">
    <citation type="journal article" date="2014" name="Int. J. Syst. Evol. Microbiol.">
        <title>Complete genome sequence of Corynebacterium casei LMG S-19264T (=DSM 44701T), isolated from a smear-ripened cheese.</title>
        <authorList>
            <consortium name="US DOE Joint Genome Institute (JGI-PGF)"/>
            <person name="Walter F."/>
            <person name="Albersmeier A."/>
            <person name="Kalinowski J."/>
            <person name="Ruckert C."/>
        </authorList>
    </citation>
    <scope>NUCLEOTIDE SEQUENCE</scope>
    <source>
        <strain evidence="5">CGMCC 1.15322</strain>
    </source>
</reference>
<dbReference type="InterPro" id="IPR036388">
    <property type="entry name" value="WH-like_DNA-bd_sf"/>
</dbReference>
<keyword evidence="1" id="KW-0805">Transcription regulation</keyword>
<evidence type="ECO:0000256" key="3">
    <source>
        <dbReference type="ARBA" id="ARBA00023163"/>
    </source>
</evidence>
<dbReference type="RefSeq" id="WP_188709688.1">
    <property type="nucleotide sequence ID" value="NZ_BMIG01000015.1"/>
</dbReference>
<reference evidence="5" key="2">
    <citation type="submission" date="2020-09" db="EMBL/GenBank/DDBJ databases">
        <authorList>
            <person name="Sun Q."/>
            <person name="Zhou Y."/>
        </authorList>
    </citation>
    <scope>NUCLEOTIDE SEQUENCE</scope>
    <source>
        <strain evidence="5">CGMCC 1.15322</strain>
    </source>
</reference>
<dbReference type="Gene3D" id="2.60.120.10">
    <property type="entry name" value="Jelly Rolls"/>
    <property type="match status" value="1"/>
</dbReference>
<accession>A0A916SPI9</accession>
<evidence type="ECO:0000256" key="2">
    <source>
        <dbReference type="ARBA" id="ARBA00023125"/>
    </source>
</evidence>
<feature type="domain" description="HTH crp-type" evidence="4">
    <location>
        <begin position="153"/>
        <end position="219"/>
    </location>
</feature>
<evidence type="ECO:0000313" key="6">
    <source>
        <dbReference type="Proteomes" id="UP000620596"/>
    </source>
</evidence>
<comment type="caution">
    <text evidence="5">The sequence shown here is derived from an EMBL/GenBank/DDBJ whole genome shotgun (WGS) entry which is preliminary data.</text>
</comment>
<dbReference type="InterPro" id="IPR036390">
    <property type="entry name" value="WH_DNA-bd_sf"/>
</dbReference>
<sequence>MPAPSSSCLTRASLQANRLLAVMPDDALGRLLPDIQIVTLNAGDVLYDLHTDLTHLYFPANVIVTLLLQLEDRPATKVAVVGREGLVGVSAFMGGRPPPGRAEVLSPGHAFQLPAASLKAEFERGGPVMRLLLRYTQSLVTQMAQTAVCNRHHVVEQHLCTWLLTCTDRLEGHSLAATHDLIAGILGVRREAVSEAAGALRERGLIAYSRGHISVLDRGGVLARACECYQVVKRETDRLLPDRPAS</sequence>